<evidence type="ECO:0000313" key="1">
    <source>
        <dbReference type="EMBL" id="MVO87937.1"/>
    </source>
</evidence>
<protein>
    <recommendedName>
        <fullName evidence="3">Phage-related replication protein YjqB, UPF0714/DUF867 family</fullName>
    </recommendedName>
</protein>
<dbReference type="InterPro" id="IPR038128">
    <property type="entry name" value="Gamma_PGA_hydro_sf"/>
</dbReference>
<proteinExistence type="predicted"/>
<comment type="caution">
    <text evidence="1">The sequence shown here is derived from an EMBL/GenBank/DDBJ whole genome shotgun (WGS) entry which is preliminary data.</text>
</comment>
<evidence type="ECO:0000313" key="2">
    <source>
        <dbReference type="Proteomes" id="UP000483802"/>
    </source>
</evidence>
<keyword evidence="2" id="KW-1185">Reference proteome</keyword>
<dbReference type="Gene3D" id="3.40.630.100">
    <property type="entry name" value="Poly-gamma-glutamate hydrolase, zinc-binding motif"/>
    <property type="match status" value="1"/>
</dbReference>
<organism evidence="1 2">
    <name type="scientific">Streptomyces typhae</name>
    <dbReference type="NCBI Taxonomy" id="2681492"/>
    <lineage>
        <taxon>Bacteria</taxon>
        <taxon>Bacillati</taxon>
        <taxon>Actinomycetota</taxon>
        <taxon>Actinomycetes</taxon>
        <taxon>Kitasatosporales</taxon>
        <taxon>Streptomycetaceae</taxon>
        <taxon>Streptomyces</taxon>
    </lineage>
</organism>
<gene>
    <name evidence="1" type="ORF">GPA10_25055</name>
</gene>
<dbReference type="Pfam" id="PF05908">
    <property type="entry name" value="Gamma_PGA_hydro"/>
    <property type="match status" value="1"/>
</dbReference>
<dbReference type="Proteomes" id="UP000483802">
    <property type="component" value="Unassembled WGS sequence"/>
</dbReference>
<dbReference type="RefSeq" id="WP_157167483.1">
    <property type="nucleotide sequence ID" value="NZ_WPNZ01000014.1"/>
</dbReference>
<reference evidence="1 2" key="1">
    <citation type="submission" date="2019-11" db="EMBL/GenBank/DDBJ databases">
        <title>Streptomyces typhae sp. nov., a novel endophytic actinomycete isolated from the root of cattail pollen (Typha angustifolia L.).</title>
        <authorList>
            <person name="Peng C."/>
        </authorList>
    </citation>
    <scope>NUCLEOTIDE SEQUENCE [LARGE SCALE GENOMIC DNA]</scope>
    <source>
        <strain evidence="2">p1417</strain>
    </source>
</reference>
<dbReference type="EMBL" id="WPNZ01000014">
    <property type="protein sequence ID" value="MVO87937.1"/>
    <property type="molecule type" value="Genomic_DNA"/>
</dbReference>
<accession>A0A6L6X2N3</accession>
<dbReference type="AlphaFoldDB" id="A0A6L6X2N3"/>
<dbReference type="InterPro" id="IPR008585">
    <property type="entry name" value="Gamma_PGA_hydro"/>
</dbReference>
<evidence type="ECO:0008006" key="3">
    <source>
        <dbReference type="Google" id="ProtNLM"/>
    </source>
</evidence>
<sequence>MPDLYDNWAELSAAETAGVDYQIRSASPAGATWASIAIHGGGIEIGSGEMAREVAGTRMRYYELDGMKPIDNGDLHITSTNYDEPGALAMVTASRRCLSFHGYVGTDGEPTTALGGLDAQLVARVHRNLTAAGFTVTNAPSEIAGTNPANICNIGPHGGVQLEMSRTLRRSFFPGDDWSRPVRESGARTETFYRYATAVKAAYGGQALVSMGTINVSRYALIPAPSADIDMKMTVGTDRYASGGSQFLALVGRYADASNAYLARLEFNTGRAVNLTLRKRLAGTETLLGITYPTGLTHSPGTRFALRFQIAGSTLRAKAWLAEGIEPTAWQQEVTDTSLTAAGSLGARSILSSSTTGTLPVIASWAELSTPGGGQTFAVARAVNGVTKPHAAGAPVRLAHPAIASL</sequence>
<name>A0A6L6X2N3_9ACTN</name>